<dbReference type="AlphaFoldDB" id="A0A5D0CMP8"/>
<organism evidence="1 2">
    <name type="scientific">Paenibacillus faecis</name>
    <dbReference type="NCBI Taxonomy" id="862114"/>
    <lineage>
        <taxon>Bacteria</taxon>
        <taxon>Bacillati</taxon>
        <taxon>Bacillota</taxon>
        <taxon>Bacilli</taxon>
        <taxon>Bacillales</taxon>
        <taxon>Paenibacillaceae</taxon>
        <taxon>Paenibacillus</taxon>
    </lineage>
</organism>
<evidence type="ECO:0008006" key="3">
    <source>
        <dbReference type="Google" id="ProtNLM"/>
    </source>
</evidence>
<dbReference type="InterPro" id="IPR024307">
    <property type="entry name" value="YmaF"/>
</dbReference>
<gene>
    <name evidence="1" type="ORF">FRY98_19125</name>
</gene>
<dbReference type="Proteomes" id="UP000325218">
    <property type="component" value="Unassembled WGS sequence"/>
</dbReference>
<keyword evidence="2" id="KW-1185">Reference proteome</keyword>
<protein>
    <recommendedName>
        <fullName evidence="3">YmaF family protein</fullName>
    </recommendedName>
</protein>
<evidence type="ECO:0000313" key="2">
    <source>
        <dbReference type="Proteomes" id="UP000325218"/>
    </source>
</evidence>
<dbReference type="EMBL" id="VSDO01000004">
    <property type="protein sequence ID" value="TYA11279.1"/>
    <property type="molecule type" value="Genomic_DNA"/>
</dbReference>
<sequence length="127" mass="14032">MKKIPVKGYLMDHHDDDSTHAHKLFITSWDGRPVHTHPFKGVTSFEVGHHHHYAGVTEPAPSGVPHVHGYFAVTSFNDGHKHVIRGRTGPAIPLPNGGHVHRFEGYTTLDGRIPHVHAYEGTTGNES</sequence>
<name>A0A5D0CMP8_9BACL</name>
<reference evidence="1 2" key="1">
    <citation type="submission" date="2019-08" db="EMBL/GenBank/DDBJ databases">
        <title>Genome sequencing of Paenibacillus faecis DSM 23593(T).</title>
        <authorList>
            <person name="Kook J.-K."/>
            <person name="Park S.-N."/>
            <person name="Lim Y.K."/>
        </authorList>
    </citation>
    <scope>NUCLEOTIDE SEQUENCE [LARGE SCALE GENOMIC DNA]</scope>
    <source>
        <strain evidence="1 2">DSM 23593</strain>
    </source>
</reference>
<dbReference type="OrthoDB" id="1682334at2"/>
<comment type="caution">
    <text evidence="1">The sequence shown here is derived from an EMBL/GenBank/DDBJ whole genome shotgun (WGS) entry which is preliminary data.</text>
</comment>
<accession>A0A5D0CMP8</accession>
<dbReference type="Pfam" id="PF12788">
    <property type="entry name" value="YmaF"/>
    <property type="match status" value="1"/>
</dbReference>
<proteinExistence type="predicted"/>
<dbReference type="RefSeq" id="WP_148454949.1">
    <property type="nucleotide sequence ID" value="NZ_VSDO01000004.1"/>
</dbReference>
<evidence type="ECO:0000313" key="1">
    <source>
        <dbReference type="EMBL" id="TYA11279.1"/>
    </source>
</evidence>